<evidence type="ECO:0000313" key="1">
    <source>
        <dbReference type="EMBL" id="KHN04829.1"/>
    </source>
</evidence>
<dbReference type="InterPro" id="IPR043502">
    <property type="entry name" value="DNA/RNA_pol_sf"/>
</dbReference>
<accession>A0A0B2PBC6</accession>
<gene>
    <name evidence="1" type="ORF">glysoja_031929</name>
</gene>
<dbReference type="Proteomes" id="UP000053555">
    <property type="component" value="Unassembled WGS sequence"/>
</dbReference>
<proteinExistence type="predicted"/>
<reference evidence="1" key="1">
    <citation type="submission" date="2014-07" db="EMBL/GenBank/DDBJ databases">
        <title>Identification of a novel salt tolerance gene in wild soybean by whole-genome sequencing.</title>
        <authorList>
            <person name="Lam H.-M."/>
            <person name="Qi X."/>
            <person name="Li M.-W."/>
            <person name="Liu X."/>
            <person name="Xie M."/>
            <person name="Ni M."/>
            <person name="Xu X."/>
        </authorList>
    </citation>
    <scope>NUCLEOTIDE SEQUENCE [LARGE SCALE GENOMIC DNA]</scope>
    <source>
        <tissue evidence="1">Root</tissue>
    </source>
</reference>
<dbReference type="PANTHER" id="PTHR11439">
    <property type="entry name" value="GAG-POL-RELATED RETROTRANSPOSON"/>
    <property type="match status" value="1"/>
</dbReference>
<sequence>RLIGKLIYLTNTRPDIAYAVQQLSQYMSAPTTAHLQAAFRVLRYLKGTPGSGLFFAATGTPQLRAFSDSDWAGCKDSRKSTTGFLVYLGSSLVSWQSKKQSTVSRSSSEAEYRALASTTCELQWLTYLLQDLRATFVQPATLYCDNRSAIQIATNPVFHERTKHIEIDCHLVRNKVTSGFIKLLPVSSSLQLADIFTKPLTPVVFQHLCNKLGMINIH</sequence>
<dbReference type="EMBL" id="KN668935">
    <property type="protein sequence ID" value="KHN04829.1"/>
    <property type="molecule type" value="Genomic_DNA"/>
</dbReference>
<dbReference type="AlphaFoldDB" id="A0A0B2PBC6"/>
<dbReference type="SUPFAM" id="SSF56672">
    <property type="entry name" value="DNA/RNA polymerases"/>
    <property type="match status" value="1"/>
</dbReference>
<name>A0A0B2PBC6_GLYSO</name>
<organism evidence="1">
    <name type="scientific">Glycine soja</name>
    <name type="common">Wild soybean</name>
    <dbReference type="NCBI Taxonomy" id="3848"/>
    <lineage>
        <taxon>Eukaryota</taxon>
        <taxon>Viridiplantae</taxon>
        <taxon>Streptophyta</taxon>
        <taxon>Embryophyta</taxon>
        <taxon>Tracheophyta</taxon>
        <taxon>Spermatophyta</taxon>
        <taxon>Magnoliopsida</taxon>
        <taxon>eudicotyledons</taxon>
        <taxon>Gunneridae</taxon>
        <taxon>Pentapetalae</taxon>
        <taxon>rosids</taxon>
        <taxon>fabids</taxon>
        <taxon>Fabales</taxon>
        <taxon>Fabaceae</taxon>
        <taxon>Papilionoideae</taxon>
        <taxon>50 kb inversion clade</taxon>
        <taxon>NPAAA clade</taxon>
        <taxon>indigoferoid/millettioid clade</taxon>
        <taxon>Phaseoleae</taxon>
        <taxon>Glycine</taxon>
        <taxon>Glycine subgen. Soja</taxon>
    </lineage>
</organism>
<protein>
    <submittedName>
        <fullName evidence="1">Copia protein</fullName>
    </submittedName>
</protein>
<dbReference type="PANTHER" id="PTHR11439:SF498">
    <property type="entry name" value="DNAK FAMILY PROTEIN"/>
    <property type="match status" value="1"/>
</dbReference>
<dbReference type="CDD" id="cd09272">
    <property type="entry name" value="RNase_HI_RT_Ty1"/>
    <property type="match status" value="1"/>
</dbReference>
<feature type="non-terminal residue" evidence="1">
    <location>
        <position position="1"/>
    </location>
</feature>
<feature type="non-terminal residue" evidence="1">
    <location>
        <position position="218"/>
    </location>
</feature>